<comment type="similarity">
    <text evidence="1 4">Belongs to the plant LTP family.</text>
</comment>
<reference evidence="7" key="1">
    <citation type="submission" date="2022-12" db="EMBL/GenBank/DDBJ databases">
        <title>Draft genome assemblies for two species of Escallonia (Escalloniales).</title>
        <authorList>
            <person name="Chanderbali A."/>
            <person name="Dervinis C."/>
            <person name="Anghel I."/>
            <person name="Soltis D."/>
            <person name="Soltis P."/>
            <person name="Zapata F."/>
        </authorList>
    </citation>
    <scope>NUCLEOTIDE SEQUENCE</scope>
    <source>
        <strain evidence="7">UCBG64.0493</strain>
        <tissue evidence="7">Leaf</tissue>
    </source>
</reference>
<evidence type="ECO:0000256" key="5">
    <source>
        <dbReference type="SAM" id="SignalP"/>
    </source>
</evidence>
<dbReference type="SMART" id="SM00499">
    <property type="entry name" value="AAI"/>
    <property type="match status" value="1"/>
</dbReference>
<comment type="function">
    <text evidence="4">Plant non-specific lipid-transfer proteins transfer phospholipids as well as galactolipids across membranes. May play a role in wax or cutin deposition in the cell walls of expanding epidermal cells and certain secretory tissues.</text>
</comment>
<comment type="caution">
    <text evidence="7">The sequence shown here is derived from an EMBL/GenBank/DDBJ whole genome shotgun (WGS) entry which is preliminary data.</text>
</comment>
<feature type="chain" id="PRO_5041715701" description="Non-specific lipid-transfer protein" evidence="5">
    <location>
        <begin position="25"/>
        <end position="216"/>
    </location>
</feature>
<evidence type="ECO:0000313" key="7">
    <source>
        <dbReference type="EMBL" id="KAK3007836.1"/>
    </source>
</evidence>
<organism evidence="7 8">
    <name type="scientific">Escallonia herrerae</name>
    <dbReference type="NCBI Taxonomy" id="1293975"/>
    <lineage>
        <taxon>Eukaryota</taxon>
        <taxon>Viridiplantae</taxon>
        <taxon>Streptophyta</taxon>
        <taxon>Embryophyta</taxon>
        <taxon>Tracheophyta</taxon>
        <taxon>Spermatophyta</taxon>
        <taxon>Magnoliopsida</taxon>
        <taxon>eudicotyledons</taxon>
        <taxon>Gunneridae</taxon>
        <taxon>Pentapetalae</taxon>
        <taxon>asterids</taxon>
        <taxon>campanulids</taxon>
        <taxon>Escalloniales</taxon>
        <taxon>Escalloniaceae</taxon>
        <taxon>Escallonia</taxon>
    </lineage>
</organism>
<evidence type="ECO:0000256" key="3">
    <source>
        <dbReference type="ARBA" id="ARBA00023121"/>
    </source>
</evidence>
<keyword evidence="8" id="KW-1185">Reference proteome</keyword>
<dbReference type="EMBL" id="JAVXUP010001818">
    <property type="protein sequence ID" value="KAK3007836.1"/>
    <property type="molecule type" value="Genomic_DNA"/>
</dbReference>
<name>A0AA88VFC6_9ASTE</name>
<keyword evidence="5" id="KW-0732">Signal</keyword>
<feature type="signal peptide" evidence="5">
    <location>
        <begin position="1"/>
        <end position="24"/>
    </location>
</feature>
<dbReference type="Pfam" id="PF00234">
    <property type="entry name" value="Tryp_alpha_amyl"/>
    <property type="match status" value="1"/>
</dbReference>
<accession>A0AA88VFC6</accession>
<gene>
    <name evidence="7" type="ORF">RJ639_014338</name>
</gene>
<sequence length="216" mass="23317">MKSLFVSMVLLLSVLFFLANVSDAVSCGDVAMKAASCVKFATGKDAKPAPTCCNGLQQLAGTVRSLDDKKAICRCLKNGVKNFSGVQDKYLSQIPTACKIKVGFPVSLNRTLLTAALPLDSPPSTLLLPVFPPRMRHSHSSEPLSDQARVKTEGFTRHFREIDLGSGQRADEQRLVVYIQSDDLAVREAPAAVDVSGRGQLDREILAAIEEAVEVD</sequence>
<dbReference type="InterPro" id="IPR036312">
    <property type="entry name" value="Bifun_inhib/LTP/seed_sf"/>
</dbReference>
<keyword evidence="3 4" id="KW-0446">Lipid-binding</keyword>
<dbReference type="AlphaFoldDB" id="A0AA88VFC6"/>
<dbReference type="SUPFAM" id="SSF47699">
    <property type="entry name" value="Bifunctional inhibitor/lipid-transfer protein/seed storage 2S albumin"/>
    <property type="match status" value="1"/>
</dbReference>
<evidence type="ECO:0000259" key="6">
    <source>
        <dbReference type="SMART" id="SM00499"/>
    </source>
</evidence>
<protein>
    <recommendedName>
        <fullName evidence="4">Non-specific lipid-transfer protein</fullName>
    </recommendedName>
</protein>
<dbReference type="PRINTS" id="PR00382">
    <property type="entry name" value="LIPIDTRNSFER"/>
</dbReference>
<dbReference type="CDD" id="cd01960">
    <property type="entry name" value="nsLTP1"/>
    <property type="match status" value="1"/>
</dbReference>
<dbReference type="Proteomes" id="UP001188597">
    <property type="component" value="Unassembled WGS sequence"/>
</dbReference>
<evidence type="ECO:0000256" key="4">
    <source>
        <dbReference type="RuleBase" id="RU000628"/>
    </source>
</evidence>
<keyword evidence="2 4" id="KW-0813">Transport</keyword>
<evidence type="ECO:0000256" key="1">
    <source>
        <dbReference type="ARBA" id="ARBA00009748"/>
    </source>
</evidence>
<dbReference type="InterPro" id="IPR016140">
    <property type="entry name" value="Bifunc_inhib/LTP/seed_store"/>
</dbReference>
<dbReference type="GO" id="GO:0006869">
    <property type="term" value="P:lipid transport"/>
    <property type="evidence" value="ECO:0007669"/>
    <property type="project" value="InterPro"/>
</dbReference>
<proteinExistence type="inferred from homology"/>
<dbReference type="Gene3D" id="1.10.110.10">
    <property type="entry name" value="Plant lipid-transfer and hydrophobic proteins"/>
    <property type="match status" value="1"/>
</dbReference>
<dbReference type="GO" id="GO:0008289">
    <property type="term" value="F:lipid binding"/>
    <property type="evidence" value="ECO:0007669"/>
    <property type="project" value="UniProtKB-KW"/>
</dbReference>
<dbReference type="InterPro" id="IPR000528">
    <property type="entry name" value="Plant_nsLTP"/>
</dbReference>
<feature type="domain" description="Bifunctional inhibitor/plant lipid transfer protein/seed storage helical" evidence="6">
    <location>
        <begin position="27"/>
        <end position="110"/>
    </location>
</feature>
<dbReference type="PANTHER" id="PTHR33076">
    <property type="entry name" value="NON-SPECIFIC LIPID-TRANSFER PROTEIN 2-RELATED"/>
    <property type="match status" value="1"/>
</dbReference>
<evidence type="ECO:0000256" key="2">
    <source>
        <dbReference type="ARBA" id="ARBA00022448"/>
    </source>
</evidence>
<evidence type="ECO:0000313" key="8">
    <source>
        <dbReference type="Proteomes" id="UP001188597"/>
    </source>
</evidence>